<dbReference type="InterPro" id="IPR011047">
    <property type="entry name" value="Quinoprotein_ADH-like_sf"/>
</dbReference>
<evidence type="ECO:0000256" key="1">
    <source>
        <dbReference type="ARBA" id="ARBA00022801"/>
    </source>
</evidence>
<keyword evidence="1" id="KW-0378">Hydrolase</keyword>
<gene>
    <name evidence="4" type="ORF">K432DRAFT_380950</name>
</gene>
<dbReference type="GO" id="GO:0004553">
    <property type="term" value="F:hydrolase activity, hydrolyzing O-glycosyl compounds"/>
    <property type="evidence" value="ECO:0007669"/>
    <property type="project" value="InterPro"/>
</dbReference>
<evidence type="ECO:0000256" key="2">
    <source>
        <dbReference type="SAM" id="MobiDB-lite"/>
    </source>
</evidence>
<dbReference type="GO" id="GO:0005576">
    <property type="term" value="C:extracellular region"/>
    <property type="evidence" value="ECO:0007669"/>
    <property type="project" value="InterPro"/>
</dbReference>
<feature type="region of interest" description="Disordered" evidence="2">
    <location>
        <begin position="483"/>
        <end position="503"/>
    </location>
</feature>
<evidence type="ECO:0000313" key="5">
    <source>
        <dbReference type="Proteomes" id="UP000250266"/>
    </source>
</evidence>
<protein>
    <submittedName>
        <fullName evidence="4">Carbohydrate-binding module family 12 protein</fullName>
    </submittedName>
</protein>
<dbReference type="InterPro" id="IPR003610">
    <property type="entry name" value="CBM5/12"/>
</dbReference>
<dbReference type="AlphaFoldDB" id="A0A8E2ED37"/>
<feature type="domain" description="Chitin-binding type-3" evidence="3">
    <location>
        <begin position="819"/>
        <end position="865"/>
    </location>
</feature>
<keyword evidence="5" id="KW-1185">Reference proteome</keyword>
<dbReference type="SUPFAM" id="SSF50998">
    <property type="entry name" value="Quinoprotein alcohol dehydrogenase-like"/>
    <property type="match status" value="1"/>
</dbReference>
<evidence type="ECO:0000313" key="4">
    <source>
        <dbReference type="EMBL" id="OCK81841.1"/>
    </source>
</evidence>
<dbReference type="GO" id="GO:0005975">
    <property type="term" value="P:carbohydrate metabolic process"/>
    <property type="evidence" value="ECO:0007669"/>
    <property type="project" value="InterPro"/>
</dbReference>
<dbReference type="Pfam" id="PF02839">
    <property type="entry name" value="CBM_5_12"/>
    <property type="match status" value="1"/>
</dbReference>
<reference evidence="4 5" key="1">
    <citation type="journal article" date="2016" name="Nat. Commun.">
        <title>Ectomycorrhizal ecology is imprinted in the genome of the dominant symbiotic fungus Cenococcum geophilum.</title>
        <authorList>
            <consortium name="DOE Joint Genome Institute"/>
            <person name="Peter M."/>
            <person name="Kohler A."/>
            <person name="Ohm R.A."/>
            <person name="Kuo A."/>
            <person name="Krutzmann J."/>
            <person name="Morin E."/>
            <person name="Arend M."/>
            <person name="Barry K.W."/>
            <person name="Binder M."/>
            <person name="Choi C."/>
            <person name="Clum A."/>
            <person name="Copeland A."/>
            <person name="Grisel N."/>
            <person name="Haridas S."/>
            <person name="Kipfer T."/>
            <person name="LaButti K."/>
            <person name="Lindquist E."/>
            <person name="Lipzen A."/>
            <person name="Maire R."/>
            <person name="Meier B."/>
            <person name="Mihaltcheva S."/>
            <person name="Molinier V."/>
            <person name="Murat C."/>
            <person name="Poggeler S."/>
            <person name="Quandt C.A."/>
            <person name="Sperisen C."/>
            <person name="Tritt A."/>
            <person name="Tisserant E."/>
            <person name="Crous P.W."/>
            <person name="Henrissat B."/>
            <person name="Nehls U."/>
            <person name="Egli S."/>
            <person name="Spatafora J.W."/>
            <person name="Grigoriev I.V."/>
            <person name="Martin F.M."/>
        </authorList>
    </citation>
    <scope>NUCLEOTIDE SEQUENCE [LARGE SCALE GENOMIC DNA]</scope>
    <source>
        <strain evidence="4 5">CBS 459.81</strain>
    </source>
</reference>
<sequence>MTEWKTQVLDSNSVVAPKSDIALIHSPYDPLVLQLPIVDIFYISPDGAVHHRTFNHTRNTWRHQQIAEPGSACPEGGITAVERNPLSHKPDSVFWVAPDGSIQSCSRPTSGSSWDDPWDRSRVTFAESDKAMPGSRLQAREVSSNQMMLYYVRNDDQNLAMAIHNELGGAYPDYWSCYERAAGPISKRSFAILEIQGVATIVFWISLGGILNITPGQLPADDFLMSNFSRQIAPASIGPSTGFPAAEAQTFPVNYDVQGEKELEAKFYWIAFDGSIQSERVDWIDLWKGSHTYQAEAEPLNIKSTSESSIALMNHNIYWVSPDGSLKCADAQVLPPNSVSTDSPLAVISGIPAPESKQILFRAPDGSLRSCYTVPSSRTWSATVSDYPGTTSIGYSITLNPDGSFHFSGTCIEPKEGALYFALTIALIPYREIQLGPIIFYMDGPIPAKGESIWNITSSAKRIVASHMDEYICAEFQAELRTMDHDPSTGQPGGPSDPSIGQRGDYVRDYVLGWTEGQFEPSGGRTPTVSLVVPMIGLDVYDVLFPVSAGEQPGRGNEMMLRNGYMFLPGPDNSIYVLSAPIGSQSPTETRQLTAEEYSWAQSEVFGDTLPPIEQLILTNAEIPWDVNEILPFTSLRYDGKILLNMGSKFTKDGVLSQSAPGDLIHVLMHAWQVKNNSQPLETLADQFLVDGRAGQSQWGQYSDVTSPPQQFSSWDLEQQARIVWHWYAGIRIAKEEGGFYGNQTGIPKDPNSPYYYYIVNNIRRGVINEADWHVGKAYHETDRVVFHGLTYAVREMHSAQVGWEPPGNYALWTLIPPSNEWSPQVMYKTGDQVIYGGHRYKALQGHQALAGWDPPDVPALWQQLD</sequence>
<name>A0A8E2ED37_9PEZI</name>
<dbReference type="Gene3D" id="2.10.10.20">
    <property type="entry name" value="Carbohydrate-binding module superfamily 5/12"/>
    <property type="match status" value="2"/>
</dbReference>
<organism evidence="4 5">
    <name type="scientific">Lepidopterella palustris CBS 459.81</name>
    <dbReference type="NCBI Taxonomy" id="1314670"/>
    <lineage>
        <taxon>Eukaryota</taxon>
        <taxon>Fungi</taxon>
        <taxon>Dikarya</taxon>
        <taxon>Ascomycota</taxon>
        <taxon>Pezizomycotina</taxon>
        <taxon>Dothideomycetes</taxon>
        <taxon>Pleosporomycetidae</taxon>
        <taxon>Mytilinidiales</taxon>
        <taxon>Argynnaceae</taxon>
        <taxon>Lepidopterella</taxon>
    </lineage>
</organism>
<proteinExistence type="predicted"/>
<dbReference type="Proteomes" id="UP000250266">
    <property type="component" value="Unassembled WGS sequence"/>
</dbReference>
<dbReference type="SUPFAM" id="SSF89372">
    <property type="entry name" value="Fucose-specific lectin"/>
    <property type="match status" value="1"/>
</dbReference>
<feature type="domain" description="Chitin-binding type-3" evidence="3">
    <location>
        <begin position="770"/>
        <end position="816"/>
    </location>
</feature>
<accession>A0A8E2ED37</accession>
<dbReference type="SUPFAM" id="SSF51055">
    <property type="entry name" value="Carbohydrate binding domain"/>
    <property type="match status" value="2"/>
</dbReference>
<dbReference type="Gene3D" id="2.120.10.70">
    <property type="entry name" value="Fucose-specific lectin"/>
    <property type="match status" value="1"/>
</dbReference>
<dbReference type="CDD" id="cd12214">
    <property type="entry name" value="ChiA1_BD"/>
    <property type="match status" value="2"/>
</dbReference>
<dbReference type="EMBL" id="KV744907">
    <property type="protein sequence ID" value="OCK81841.1"/>
    <property type="molecule type" value="Genomic_DNA"/>
</dbReference>
<dbReference type="InterPro" id="IPR036573">
    <property type="entry name" value="CBM_sf_5/12"/>
</dbReference>
<dbReference type="GO" id="GO:0030246">
    <property type="term" value="F:carbohydrate binding"/>
    <property type="evidence" value="ECO:0007669"/>
    <property type="project" value="InterPro"/>
</dbReference>
<dbReference type="SMART" id="SM00495">
    <property type="entry name" value="ChtBD3"/>
    <property type="match status" value="2"/>
</dbReference>
<evidence type="ECO:0000259" key="3">
    <source>
        <dbReference type="SMART" id="SM00495"/>
    </source>
</evidence>
<dbReference type="OrthoDB" id="3564474at2759"/>